<keyword evidence="7" id="KW-1090">Inhibition of host innate immune response by virus</keyword>
<evidence type="ECO:0000256" key="7">
    <source>
        <dbReference type="ARBA" id="ARBA00022632"/>
    </source>
</evidence>
<evidence type="ECO:0000256" key="12">
    <source>
        <dbReference type="ARBA" id="ARBA00031298"/>
    </source>
</evidence>
<keyword evidence="8" id="KW-1114">Inhibition of host interferon signaling pathway by virus</keyword>
<reference evidence="14" key="1">
    <citation type="journal article" date="1997" name="Nucleic Acids Res.">
        <title>tRNAscan-SE: a program for improved detection of transfer RNA genes in genomic sequence.</title>
        <authorList>
            <person name="Lowe T.M."/>
            <person name="Eddy S.R."/>
        </authorList>
    </citation>
    <scope>NUCLEOTIDE SEQUENCE [LARGE SCALE GENOMIC DNA]</scope>
</reference>
<keyword evidence="9" id="KW-0426">Late protein</keyword>
<proteinExistence type="inferred from homology"/>
<dbReference type="InterPro" id="IPR019523">
    <property type="entry name" value="Prot_Pase1_reg-su15A/B_C"/>
</dbReference>
<evidence type="ECO:0000256" key="8">
    <source>
        <dbReference type="ARBA" id="ARBA00022830"/>
    </source>
</evidence>
<reference evidence="15" key="3">
    <citation type="submission" date="2025-08" db="UniProtKB">
        <authorList>
            <consortium name="RefSeq"/>
        </authorList>
    </citation>
    <scope>IDENTIFICATION</scope>
    <source>
        <tissue evidence="15">Whole organism</tissue>
    </source>
</reference>
<dbReference type="Pfam" id="PF10488">
    <property type="entry name" value="PP1c_bdg"/>
    <property type="match status" value="1"/>
</dbReference>
<dbReference type="PANTHER" id="PTHR16489">
    <property type="entry name" value="GH11727P"/>
    <property type="match status" value="1"/>
</dbReference>
<evidence type="ECO:0000313" key="14">
    <source>
        <dbReference type="Proteomes" id="UP000694904"/>
    </source>
</evidence>
<comment type="function">
    <text evidence="1">Interacts with the host phosphatase PP1 catalytic subunit (PPP1CB) and recruits it to dephosphorylate EIF2S1/eIF2alpha and therefore restores the host translation that has been shut-down by the host. Also inhibits the EIF2S1/eIF2alpha-ATF4-DDIT3/CHOP pathway.</text>
</comment>
<keyword evidence="10" id="KW-0922">Interferon antiviral system evasion</keyword>
<evidence type="ECO:0000256" key="11">
    <source>
        <dbReference type="ARBA" id="ARBA00023280"/>
    </source>
</evidence>
<evidence type="ECO:0000256" key="4">
    <source>
        <dbReference type="ARBA" id="ARBA00011204"/>
    </source>
</evidence>
<keyword evidence="14" id="KW-1185">Reference proteome</keyword>
<dbReference type="PANTHER" id="PTHR16489:SF12">
    <property type="entry name" value="GH11727P"/>
    <property type="match status" value="1"/>
</dbReference>
<name>A0ABM1PH51_DROAR</name>
<evidence type="ECO:0000256" key="3">
    <source>
        <dbReference type="ARBA" id="ARBA00010161"/>
    </source>
</evidence>
<keyword evidence="11" id="KW-0899">Viral immunoevasion</keyword>
<reference evidence="14" key="2">
    <citation type="journal article" date="2016" name="G3 (Bethesda)">
        <title>Genome Evolution in Three Species of Cactophilic Drosophila.</title>
        <authorList>
            <person name="Sanchez-Flores A."/>
            <person name="Penazola F."/>
            <person name="Carpinteyro-Ponce J."/>
            <person name="Nazario-Yepiz N."/>
            <person name="Abreu-Goodger C."/>
            <person name="Machado C.A."/>
            <person name="Markow T.A."/>
        </authorList>
    </citation>
    <scope>NUCLEOTIDE SEQUENCE [LARGE SCALE GENOMIC DNA]</scope>
</reference>
<evidence type="ECO:0000256" key="1">
    <source>
        <dbReference type="ARBA" id="ARBA00003756"/>
    </source>
</evidence>
<gene>
    <name evidence="15" type="primary">LOC108616084</name>
</gene>
<feature type="domain" description="Protein phosphatase 1 regulatory subunit 15A/B C-terminal" evidence="13">
    <location>
        <begin position="125"/>
        <end position="267"/>
    </location>
</feature>
<evidence type="ECO:0000256" key="2">
    <source>
        <dbReference type="ARBA" id="ARBA00007512"/>
    </source>
</evidence>
<accession>A0ABM1PH51</accession>
<dbReference type="GeneID" id="108616084"/>
<dbReference type="Proteomes" id="UP000694904">
    <property type="component" value="Chromosome 5"/>
</dbReference>
<evidence type="ECO:0000256" key="9">
    <source>
        <dbReference type="ARBA" id="ARBA00022921"/>
    </source>
</evidence>
<organism evidence="14 15">
    <name type="scientific">Drosophila arizonae</name>
    <name type="common">Fruit fly</name>
    <dbReference type="NCBI Taxonomy" id="7263"/>
    <lineage>
        <taxon>Eukaryota</taxon>
        <taxon>Metazoa</taxon>
        <taxon>Ecdysozoa</taxon>
        <taxon>Arthropoda</taxon>
        <taxon>Hexapoda</taxon>
        <taxon>Insecta</taxon>
        <taxon>Pterygota</taxon>
        <taxon>Neoptera</taxon>
        <taxon>Endopterygota</taxon>
        <taxon>Diptera</taxon>
        <taxon>Brachycera</taxon>
        <taxon>Muscomorpha</taxon>
        <taxon>Ephydroidea</taxon>
        <taxon>Drosophilidae</taxon>
        <taxon>Drosophila</taxon>
    </lineage>
</organism>
<evidence type="ECO:0000256" key="10">
    <source>
        <dbReference type="ARBA" id="ARBA00023258"/>
    </source>
</evidence>
<comment type="similarity">
    <text evidence="3">Belongs to the PPP1R15 family.</text>
</comment>
<comment type="similarity">
    <text evidence="2">Belongs to the asfivirus DP71L family.</text>
</comment>
<evidence type="ECO:0000256" key="6">
    <source>
        <dbReference type="ARBA" id="ARBA00022581"/>
    </source>
</evidence>
<protein>
    <recommendedName>
        <fullName evidence="5">Protein DP71L</fullName>
    </recommendedName>
    <alternativeName>
        <fullName evidence="12">MyD116 homolog</fullName>
    </alternativeName>
</protein>
<evidence type="ECO:0000313" key="15">
    <source>
        <dbReference type="RefSeq" id="XP_017866537.1"/>
    </source>
</evidence>
<keyword evidence="6" id="KW-0945">Host-virus interaction</keyword>
<dbReference type="RefSeq" id="XP_017866537.1">
    <property type="nucleotide sequence ID" value="XM_018011048.1"/>
</dbReference>
<evidence type="ECO:0000256" key="5">
    <source>
        <dbReference type="ARBA" id="ARBA00019072"/>
    </source>
</evidence>
<dbReference type="InterPro" id="IPR051254">
    <property type="entry name" value="PPP1R15"/>
</dbReference>
<comment type="subunit">
    <text evidence="4">Interacts (via C-terminus) with host PPP1CB.</text>
</comment>
<sequence length="274" mass="31629">MLHILQMIVAMSSPIHKQYCFASPRRTKTTSESDKGLLNNSEERNANILLDDLPPQPLAAAMFSFQLMADAVNRALQHCTTSPPKNSTMTQIEFNSSSAPSFCYFFIDMQPQSENEYNFSDYNMNSYQNYTNPSDKQQLSSCHQTSEASDSKFQRQRSLSECSDDSFICFEDDNKSIDSIAIGCTDCNGTDKMSEIDNSQEHRKRVRFDLKPKVHVMHTWDYAYRAARKGGWQQIALDRERFQQRINRIAPTLNIILTSNHRDKIYKDRFLVIK</sequence>
<evidence type="ECO:0000259" key="13">
    <source>
        <dbReference type="Pfam" id="PF10488"/>
    </source>
</evidence>